<evidence type="ECO:0000256" key="1">
    <source>
        <dbReference type="ARBA" id="ARBA00004141"/>
    </source>
</evidence>
<dbReference type="InterPro" id="IPR051401">
    <property type="entry name" value="GtrA_CellWall_Glycosyl"/>
</dbReference>
<accession>A0A3B0SGC2</accession>
<comment type="subcellular location">
    <subcellularLocation>
        <location evidence="1">Membrane</location>
        <topology evidence="1">Multi-pass membrane protein</topology>
    </subcellularLocation>
</comment>
<keyword evidence="4 6" id="KW-1133">Transmembrane helix</keyword>
<feature type="transmembrane region" description="Helical" evidence="6">
    <location>
        <begin position="122"/>
        <end position="142"/>
    </location>
</feature>
<evidence type="ECO:0000313" key="8">
    <source>
        <dbReference type="EMBL" id="VAW04975.1"/>
    </source>
</evidence>
<dbReference type="GO" id="GO:0005886">
    <property type="term" value="C:plasma membrane"/>
    <property type="evidence" value="ECO:0007669"/>
    <property type="project" value="TreeGrafter"/>
</dbReference>
<feature type="transmembrane region" description="Helical" evidence="6">
    <location>
        <begin position="63"/>
        <end position="83"/>
    </location>
</feature>
<reference evidence="8" key="1">
    <citation type="submission" date="2018-06" db="EMBL/GenBank/DDBJ databases">
        <authorList>
            <person name="Zhirakovskaya E."/>
        </authorList>
    </citation>
    <scope>NUCLEOTIDE SEQUENCE</scope>
</reference>
<dbReference type="EMBL" id="UOEH01000456">
    <property type="protein sequence ID" value="VAW04975.1"/>
    <property type="molecule type" value="Genomic_DNA"/>
</dbReference>
<evidence type="ECO:0000256" key="3">
    <source>
        <dbReference type="ARBA" id="ARBA00022692"/>
    </source>
</evidence>
<protein>
    <recommendedName>
        <fullName evidence="7">GtrA/DPMS transmembrane domain-containing protein</fullName>
    </recommendedName>
</protein>
<comment type="similarity">
    <text evidence="2">Belongs to the GtrA family.</text>
</comment>
<dbReference type="InterPro" id="IPR007267">
    <property type="entry name" value="GtrA_DPMS_TM"/>
</dbReference>
<proteinExistence type="inferred from homology"/>
<sequence length="163" mass="17442">MNAAKTISQRRRGGVQGLFDRVFTDRRAAASLVRFSGVGVLATLIHGLALNLLVLGAGLHPTLANTGAFLSAFSISYVGHYYFSFRSRQNHAAAAPKFFIAALIGLTLNTLTFAIMVNVLQLHYMLAFAGVTLILPPVMFLISRKYVFAPGEESAPGGAATEL</sequence>
<feature type="transmembrane region" description="Helical" evidence="6">
    <location>
        <begin position="95"/>
        <end position="116"/>
    </location>
</feature>
<evidence type="ECO:0000256" key="6">
    <source>
        <dbReference type="SAM" id="Phobius"/>
    </source>
</evidence>
<name>A0A3B0SGC2_9ZZZZ</name>
<dbReference type="Pfam" id="PF04138">
    <property type="entry name" value="GtrA_DPMS_TM"/>
    <property type="match status" value="1"/>
</dbReference>
<feature type="domain" description="GtrA/DPMS transmembrane" evidence="7">
    <location>
        <begin position="34"/>
        <end position="148"/>
    </location>
</feature>
<gene>
    <name evidence="8" type="ORF">MNBD_ALPHA05-1272</name>
</gene>
<dbReference type="AlphaFoldDB" id="A0A3B0SGC2"/>
<evidence type="ECO:0000256" key="4">
    <source>
        <dbReference type="ARBA" id="ARBA00022989"/>
    </source>
</evidence>
<evidence type="ECO:0000256" key="2">
    <source>
        <dbReference type="ARBA" id="ARBA00009399"/>
    </source>
</evidence>
<keyword evidence="3 6" id="KW-0812">Transmembrane</keyword>
<dbReference type="PANTHER" id="PTHR38459:SF1">
    <property type="entry name" value="PROPHAGE BACTOPRENOL-LINKED GLUCOSE TRANSLOCASE HOMOLOG"/>
    <property type="match status" value="1"/>
</dbReference>
<dbReference type="PANTHER" id="PTHR38459">
    <property type="entry name" value="PROPHAGE BACTOPRENOL-LINKED GLUCOSE TRANSLOCASE HOMOLOG"/>
    <property type="match status" value="1"/>
</dbReference>
<dbReference type="GO" id="GO:0000271">
    <property type="term" value="P:polysaccharide biosynthetic process"/>
    <property type="evidence" value="ECO:0007669"/>
    <property type="project" value="InterPro"/>
</dbReference>
<evidence type="ECO:0000256" key="5">
    <source>
        <dbReference type="ARBA" id="ARBA00023136"/>
    </source>
</evidence>
<evidence type="ECO:0000259" key="7">
    <source>
        <dbReference type="Pfam" id="PF04138"/>
    </source>
</evidence>
<organism evidence="8">
    <name type="scientific">hydrothermal vent metagenome</name>
    <dbReference type="NCBI Taxonomy" id="652676"/>
    <lineage>
        <taxon>unclassified sequences</taxon>
        <taxon>metagenomes</taxon>
        <taxon>ecological metagenomes</taxon>
    </lineage>
</organism>
<keyword evidence="5 6" id="KW-0472">Membrane</keyword>
<feature type="transmembrane region" description="Helical" evidence="6">
    <location>
        <begin position="35"/>
        <end position="57"/>
    </location>
</feature>